<name>A0A7W6E678_9RHOB</name>
<keyword evidence="2" id="KW-1185">Reference proteome</keyword>
<comment type="caution">
    <text evidence="1">The sequence shown here is derived from an EMBL/GenBank/DDBJ whole genome shotgun (WGS) entry which is preliminary data.</text>
</comment>
<evidence type="ECO:0008006" key="3">
    <source>
        <dbReference type="Google" id="ProtNLM"/>
    </source>
</evidence>
<dbReference type="RefSeq" id="WP_184565037.1">
    <property type="nucleotide sequence ID" value="NZ_JACIEI010000004.1"/>
</dbReference>
<gene>
    <name evidence="1" type="ORF">GGR95_001867</name>
</gene>
<dbReference type="Proteomes" id="UP000530268">
    <property type="component" value="Unassembled WGS sequence"/>
</dbReference>
<dbReference type="EMBL" id="JACIEI010000004">
    <property type="protein sequence ID" value="MBB3994226.1"/>
    <property type="molecule type" value="Genomic_DNA"/>
</dbReference>
<dbReference type="AlphaFoldDB" id="A0A7W6E678"/>
<accession>A0A7W6E678</accession>
<evidence type="ECO:0000313" key="1">
    <source>
        <dbReference type="EMBL" id="MBB3994226.1"/>
    </source>
</evidence>
<reference evidence="1 2" key="1">
    <citation type="submission" date="2020-08" db="EMBL/GenBank/DDBJ databases">
        <title>Genomic Encyclopedia of Type Strains, Phase IV (KMG-IV): sequencing the most valuable type-strain genomes for metagenomic binning, comparative biology and taxonomic classification.</title>
        <authorList>
            <person name="Goeker M."/>
        </authorList>
    </citation>
    <scope>NUCLEOTIDE SEQUENCE [LARGE SCALE GENOMIC DNA]</scope>
    <source>
        <strain evidence="1 2">DSM 102234</strain>
    </source>
</reference>
<organism evidence="1 2">
    <name type="scientific">Sulfitobacter undariae</name>
    <dbReference type="NCBI Taxonomy" id="1563671"/>
    <lineage>
        <taxon>Bacteria</taxon>
        <taxon>Pseudomonadati</taxon>
        <taxon>Pseudomonadota</taxon>
        <taxon>Alphaproteobacteria</taxon>
        <taxon>Rhodobacterales</taxon>
        <taxon>Roseobacteraceae</taxon>
        <taxon>Sulfitobacter</taxon>
    </lineage>
</organism>
<proteinExistence type="predicted"/>
<sequence>MKKLLPLVLLFIGLGAGVGAGIFMRPERSEDLTSTTSPTQNASDLEEVEIGDHLSDAPDTVRNSNEYAKLNNQFVIPIIASDKVTALVVLALSIEVPEGKTDLVYLREPKLRDSFLQVLFDHANVGGFEGNFTDASALRKLRTALKEIAQRDLGKEIATDVLIIEIARQDY</sequence>
<protein>
    <recommendedName>
        <fullName evidence="3">Flagellar protein FliL</fullName>
    </recommendedName>
</protein>
<evidence type="ECO:0000313" key="2">
    <source>
        <dbReference type="Proteomes" id="UP000530268"/>
    </source>
</evidence>